<evidence type="ECO:0000313" key="11">
    <source>
        <dbReference type="Proteomes" id="UP000571857"/>
    </source>
</evidence>
<dbReference type="RefSeq" id="WP_003125823.1">
    <property type="nucleotide sequence ID" value="NZ_BTSN01000001.1"/>
</dbReference>
<dbReference type="EMBL" id="JABXJK010000089">
    <property type="protein sequence ID" value="MBA0974367.1"/>
    <property type="molecule type" value="Genomic_DNA"/>
</dbReference>
<reference evidence="6 10" key="3">
    <citation type="submission" date="2020-03" db="EMBL/GenBank/DDBJ databases">
        <title>Characterization of ganglioside-mimicking enterococci.</title>
        <authorList>
            <person name="Patry R.T."/>
            <person name="Nothaft H."/>
            <person name="Bridger R."/>
            <person name="Shajahan A."/>
            <person name="Huynh S."/>
            <person name="Sanchez S."/>
            <person name="Azadi P."/>
            <person name="Cooper K."/>
            <person name="Miller W.G."/>
            <person name="Parker C.T."/>
            <person name="Wells L."/>
            <person name="Szymanski C.M."/>
        </authorList>
    </citation>
    <scope>NUCLEOTIDE SEQUENCE [LARGE SCALE GENOMIC DNA]</scope>
    <source>
        <strain evidence="6 10">EGM181</strain>
    </source>
</reference>
<reference evidence="5 9" key="2">
    <citation type="submission" date="2019-04" db="EMBL/GenBank/DDBJ databases">
        <title>Step-wise assembly of the neonatal virome modulated by breast feeding.</title>
        <authorList>
            <person name="Liang G."/>
            <person name="Bushman F."/>
        </authorList>
    </citation>
    <scope>NUCLEOTIDE SEQUENCE [LARGE SCALE GENOMIC DNA]</scope>
    <source>
        <strain evidence="5 9">E3404</strain>
    </source>
</reference>
<sequence>MINERPFNYFKNGLAIGVGVGFAGGIFSTLWMKKKQSMNADDVLDQIKAAFLKEGPIEGSWINFEKQPLRKFAVTSQGYTGGITRTEDGQLITYEFLADAKTGTVLDIQRSIID</sequence>
<reference evidence="3 12" key="6">
    <citation type="submission" date="2023-06" db="EMBL/GenBank/DDBJ databases">
        <title>Acute promotion of culturable opportunistic pathogens and persistent increase of antibiotic resistance following antibiotic exposure in mouse gut microbiota.</title>
        <authorList>
            <person name="Li L."/>
            <person name="Wang B."/>
            <person name="Sun Y."/>
            <person name="Wang M."/>
            <person name="Xu H."/>
        </authorList>
    </citation>
    <scope>NUCLEOTIDE SEQUENCE [LARGE SCALE GENOMIC DNA]</scope>
    <source>
        <strain evidence="3 12">CRI2_2</strain>
    </source>
</reference>
<organism evidence="3 12">
    <name type="scientific">Enterococcus gallinarum</name>
    <dbReference type="NCBI Taxonomy" id="1353"/>
    <lineage>
        <taxon>Bacteria</taxon>
        <taxon>Bacillati</taxon>
        <taxon>Bacillota</taxon>
        <taxon>Bacilli</taxon>
        <taxon>Lactobacillales</taxon>
        <taxon>Enterococcaceae</taxon>
        <taxon>Enterococcus</taxon>
    </lineage>
</organism>
<evidence type="ECO:0000313" key="3">
    <source>
        <dbReference type="EMBL" id="MDL4936887.1"/>
    </source>
</evidence>
<reference evidence="7 8" key="1">
    <citation type="submission" date="2018-06" db="EMBL/GenBank/DDBJ databases">
        <authorList>
            <consortium name="Pathogen Informatics"/>
            <person name="Doyle S."/>
        </authorList>
    </citation>
    <scope>NUCLEOTIDE SEQUENCE [LARGE SCALE GENOMIC DNA]</scope>
    <source>
        <strain evidence="7 8">NCTC12360</strain>
    </source>
</reference>
<evidence type="ECO:0000313" key="2">
    <source>
        <dbReference type="EMBL" id="MBA0974367.1"/>
    </source>
</evidence>
<accession>A0A1L8TU00</accession>
<dbReference type="Proteomes" id="UP001183682">
    <property type="component" value="Unassembled WGS sequence"/>
</dbReference>
<dbReference type="EMBL" id="WVTI01000008">
    <property type="protein sequence ID" value="MXS26479.1"/>
    <property type="molecule type" value="Genomic_DNA"/>
</dbReference>
<reference evidence="4" key="5">
    <citation type="submission" date="2023-03" db="EMBL/GenBank/DDBJ databases">
        <authorList>
            <person name="Shen W."/>
            <person name="Cai J."/>
        </authorList>
    </citation>
    <scope>NUCLEOTIDE SEQUENCE</scope>
    <source>
        <strain evidence="4">K69-2</strain>
    </source>
</reference>
<keyword evidence="8" id="KW-1185">Reference proteome</keyword>
<evidence type="ECO:0000313" key="12">
    <source>
        <dbReference type="Proteomes" id="UP001241571"/>
    </source>
</evidence>
<dbReference type="EMBL" id="UFYW01000001">
    <property type="protein sequence ID" value="STD85017.1"/>
    <property type="molecule type" value="Genomic_DNA"/>
</dbReference>
<dbReference type="Proteomes" id="UP000516696">
    <property type="component" value="Chromosome"/>
</dbReference>
<feature type="transmembrane region" description="Helical" evidence="1">
    <location>
        <begin position="12"/>
        <end position="32"/>
    </location>
</feature>
<evidence type="ECO:0000313" key="9">
    <source>
        <dbReference type="Proteomes" id="UP000439965"/>
    </source>
</evidence>
<proteinExistence type="predicted"/>
<protein>
    <submittedName>
        <fullName evidence="7">Small secreted protein</fullName>
    </submittedName>
</protein>
<dbReference type="Proteomes" id="UP000439965">
    <property type="component" value="Unassembled WGS sequence"/>
</dbReference>
<dbReference type="OrthoDB" id="2989832at2"/>
<evidence type="ECO:0000313" key="5">
    <source>
        <dbReference type="EMBL" id="MXS26479.1"/>
    </source>
</evidence>
<dbReference type="Proteomes" id="UP000254807">
    <property type="component" value="Unassembled WGS sequence"/>
</dbReference>
<name>A0A1L8TU00_ENTGA</name>
<evidence type="ECO:0000313" key="6">
    <source>
        <dbReference type="EMBL" id="QOG28144.1"/>
    </source>
</evidence>
<evidence type="ECO:0000313" key="10">
    <source>
        <dbReference type="Proteomes" id="UP000516696"/>
    </source>
</evidence>
<evidence type="ECO:0000256" key="1">
    <source>
        <dbReference type="SAM" id="Phobius"/>
    </source>
</evidence>
<keyword evidence="1" id="KW-0472">Membrane</keyword>
<dbReference type="EMBL" id="CP050485">
    <property type="protein sequence ID" value="QOG28144.1"/>
    <property type="molecule type" value="Genomic_DNA"/>
</dbReference>
<keyword evidence="1" id="KW-1133">Transmembrane helix</keyword>
<gene>
    <name evidence="6" type="ORF">EGM181_13200</name>
    <name evidence="5" type="ORF">GTI89_10460</name>
    <name evidence="2" type="ORF">HWH42_17510</name>
    <name evidence="7" type="ORF">NCTC12360_03568</name>
    <name evidence="4" type="ORF">P7E30_02375</name>
    <name evidence="3" type="ORF">QRX88_14265</name>
</gene>
<evidence type="ECO:0000313" key="7">
    <source>
        <dbReference type="EMBL" id="STD85017.1"/>
    </source>
</evidence>
<dbReference type="EMBL" id="JARPZN010000001">
    <property type="protein sequence ID" value="MDT2689053.1"/>
    <property type="molecule type" value="Genomic_DNA"/>
</dbReference>
<dbReference type="AlphaFoldDB" id="A0A1L8TU00"/>
<dbReference type="Proteomes" id="UP000571857">
    <property type="component" value="Unassembled WGS sequence"/>
</dbReference>
<keyword evidence="1" id="KW-0812">Transmembrane</keyword>
<dbReference type="EMBL" id="JASUBT010000011">
    <property type="protein sequence ID" value="MDL4936887.1"/>
    <property type="molecule type" value="Genomic_DNA"/>
</dbReference>
<dbReference type="GeneID" id="93224918"/>
<dbReference type="Proteomes" id="UP001241571">
    <property type="component" value="Unassembled WGS sequence"/>
</dbReference>
<evidence type="ECO:0000313" key="4">
    <source>
        <dbReference type="EMBL" id="MDT2689053.1"/>
    </source>
</evidence>
<reference evidence="2 11" key="4">
    <citation type="submission" date="2020-06" db="EMBL/GenBank/DDBJ databases">
        <title>Crossreactivity between MHC class I-restricted antigens from cancer cells and an enterococcal bacteriophage.</title>
        <authorList>
            <person name="Fluckiger A."/>
            <person name="Daillere R."/>
            <person name="Sassi M."/>
            <person name="Cattoir V."/>
            <person name="Kroemer G."/>
            <person name="Zitvogel L."/>
        </authorList>
    </citation>
    <scope>NUCLEOTIDE SEQUENCE [LARGE SCALE GENOMIC DNA]</scope>
    <source>
        <strain evidence="2 11">EG4</strain>
    </source>
</reference>
<evidence type="ECO:0000313" key="8">
    <source>
        <dbReference type="Proteomes" id="UP000254807"/>
    </source>
</evidence>